<evidence type="ECO:0000313" key="2">
    <source>
        <dbReference type="EMBL" id="AGO85518.1"/>
    </source>
</evidence>
<feature type="region of interest" description="Disordered" evidence="1">
    <location>
        <begin position="92"/>
        <end position="156"/>
    </location>
</feature>
<proteinExistence type="predicted"/>
<feature type="compositionally biased region" description="Low complexity" evidence="1">
    <location>
        <begin position="92"/>
        <end position="101"/>
    </location>
</feature>
<dbReference type="EMBL" id="KC977571">
    <property type="protein sequence ID" value="AGO85518.1"/>
    <property type="molecule type" value="Genomic_DNA"/>
</dbReference>
<gene>
    <name evidence="2" type="ORF">psal_cds_1214</name>
</gene>
<accession>S4VYU7</accession>
<organism evidence="2 3">
    <name type="scientific">Pandoravirus salinus</name>
    <dbReference type="NCBI Taxonomy" id="1349410"/>
    <lineage>
        <taxon>Viruses</taxon>
        <taxon>Pandoravirus</taxon>
    </lineage>
</organism>
<feature type="region of interest" description="Disordered" evidence="1">
    <location>
        <begin position="1"/>
        <end position="66"/>
    </location>
</feature>
<evidence type="ECO:0000256" key="1">
    <source>
        <dbReference type="SAM" id="MobiDB-lite"/>
    </source>
</evidence>
<name>S4VYU7_9VIRU</name>
<dbReference type="RefSeq" id="YP_008438597.1">
    <property type="nucleotide sequence ID" value="NC_022098.1"/>
</dbReference>
<feature type="compositionally biased region" description="Acidic residues" evidence="1">
    <location>
        <begin position="142"/>
        <end position="156"/>
    </location>
</feature>
<protein>
    <submittedName>
        <fullName evidence="2">Uncharacterized protein</fullName>
    </submittedName>
</protein>
<dbReference type="GeneID" id="16607305"/>
<sequence length="254" mass="27479">MLHWPSSQRVPLLEAPSLPPPPSQTPSVFDRWLADTGRKAARPPPARYTARTRGAHADRARSRGATSSLCLVWPAGRGPKAAGAPFSSVVAASSGTTTTGSLPSRRFHGTDGERLDNRVGGDAHRTTTNEDVNHDDYGADNRDDDDNKEEEEEDYEQYDPTLYMVDQCDWREYIETRLANGITHYNVGNCTAGMPTPADAEYFAALLREVVASRPELGAIESLGGRPEMFVVVGAMHAGLPPPPPSNAARDAPT</sequence>
<dbReference type="KEGG" id="vg:16607305"/>
<keyword evidence="3" id="KW-1185">Reference proteome</keyword>
<evidence type="ECO:0000313" key="3">
    <source>
        <dbReference type="Proteomes" id="UP000204584"/>
    </source>
</evidence>
<feature type="compositionally biased region" description="Basic and acidic residues" evidence="1">
    <location>
        <begin position="108"/>
        <end position="141"/>
    </location>
</feature>
<reference evidence="2 3" key="1">
    <citation type="journal article" date="2013" name="Science">
        <title>Pandoraviruses: amoeba viruses with genomes up to 2.5 Mb reaching that of parasitic eukaryotes.</title>
        <authorList>
            <person name="Philippe N."/>
            <person name="Legendre M."/>
            <person name="Doutre G."/>
            <person name="Coute Y."/>
            <person name="Poirot O."/>
            <person name="Lescot M."/>
            <person name="Arslan D."/>
            <person name="Seltzer V."/>
            <person name="Bertaux L."/>
            <person name="Bruley C."/>
            <person name="Garin J."/>
            <person name="Claverie J.M."/>
            <person name="Abergel C."/>
        </authorList>
    </citation>
    <scope>NUCLEOTIDE SEQUENCE [LARGE SCALE GENOMIC DNA]</scope>
</reference>
<dbReference type="Proteomes" id="UP000204584">
    <property type="component" value="Segment"/>
</dbReference>